<accession>A0ABT2YQH5</accession>
<protein>
    <submittedName>
        <fullName evidence="8">Alanine--glyoxylate aminotransferase family protein</fullName>
    </submittedName>
</protein>
<evidence type="ECO:0000256" key="1">
    <source>
        <dbReference type="ARBA" id="ARBA00001933"/>
    </source>
</evidence>
<evidence type="ECO:0000313" key="9">
    <source>
        <dbReference type="Proteomes" id="UP001209713"/>
    </source>
</evidence>
<organism evidence="8 9">
    <name type="scientific">Marinomonas sargassi</name>
    <dbReference type="NCBI Taxonomy" id="2984494"/>
    <lineage>
        <taxon>Bacteria</taxon>
        <taxon>Pseudomonadati</taxon>
        <taxon>Pseudomonadota</taxon>
        <taxon>Gammaproteobacteria</taxon>
        <taxon>Oceanospirillales</taxon>
        <taxon>Oceanospirillaceae</taxon>
        <taxon>Marinomonas</taxon>
    </lineage>
</organism>
<dbReference type="InterPro" id="IPR015422">
    <property type="entry name" value="PyrdxlP-dep_Trfase_small"/>
</dbReference>
<dbReference type="InterPro" id="IPR000192">
    <property type="entry name" value="Aminotrans_V_dom"/>
</dbReference>
<dbReference type="Proteomes" id="UP001209713">
    <property type="component" value="Unassembled WGS sequence"/>
</dbReference>
<dbReference type="Pfam" id="PF00266">
    <property type="entry name" value="Aminotran_5"/>
    <property type="match status" value="1"/>
</dbReference>
<sequence>MTSASSQGIPRPIVKTLDEILPHEPLLMMGAGPVPIPERVARANSMVINHLGDVMASVIDQVKSMARYVFQTESKWVLGVAGPASAAMEMAVSNLLEPNEKILCINNGFFSHRMSEMATRVGAEVHQLDIDTHQAADPDRVEKVIKEVQPKVVTLVQGETSNTVFNHTLEEISKMAKRYGCLVVVDAVCTLSTMPLKMDEWQVDVVITGGQKGLSSIPGVSLLAFSDEAWNTVKTRTVPTAQWCFDAQLAANFWHNDGYHYTAPVSGIMALHEALKLVCDETLESRFARHLRCSKALQEGIEGLGLSLFIPPSARLNSVVGINIPDGLNAKQICRHISEVYRVEIAGSFGQPIVRIGQMGEQCREHNLFRTLHAFGSTMRDLGVKVDQPNGMAAMEAYLQSIPREGANKSSELQSYQRNDQSRQE</sequence>
<evidence type="ECO:0000256" key="4">
    <source>
        <dbReference type="RuleBase" id="RU004075"/>
    </source>
</evidence>
<evidence type="ECO:0000256" key="6">
    <source>
        <dbReference type="SAM" id="MobiDB-lite"/>
    </source>
</evidence>
<dbReference type="Gene3D" id="3.90.1150.10">
    <property type="entry name" value="Aspartate Aminotransferase, domain 1"/>
    <property type="match status" value="1"/>
</dbReference>
<dbReference type="GO" id="GO:0008483">
    <property type="term" value="F:transaminase activity"/>
    <property type="evidence" value="ECO:0007669"/>
    <property type="project" value="UniProtKB-KW"/>
</dbReference>
<dbReference type="InterPro" id="IPR024169">
    <property type="entry name" value="SP_NH2Trfase/AEP_transaminase"/>
</dbReference>
<evidence type="ECO:0000313" key="8">
    <source>
        <dbReference type="EMBL" id="MCV2402145.1"/>
    </source>
</evidence>
<comment type="similarity">
    <text evidence="2 4">Belongs to the class-V pyridoxal-phosphate-dependent aminotransferase family.</text>
</comment>
<comment type="cofactor">
    <cofactor evidence="1 5">
        <name>pyridoxal 5'-phosphate</name>
        <dbReference type="ChEBI" id="CHEBI:597326"/>
    </cofactor>
</comment>
<feature type="domain" description="Aminotransferase class V" evidence="7">
    <location>
        <begin position="48"/>
        <end position="338"/>
    </location>
</feature>
<comment type="caution">
    <text evidence="8">The sequence shown here is derived from an EMBL/GenBank/DDBJ whole genome shotgun (WGS) entry which is preliminary data.</text>
</comment>
<dbReference type="SUPFAM" id="SSF53383">
    <property type="entry name" value="PLP-dependent transferases"/>
    <property type="match status" value="1"/>
</dbReference>
<proteinExistence type="inferred from homology"/>
<feature type="region of interest" description="Disordered" evidence="6">
    <location>
        <begin position="404"/>
        <end position="425"/>
    </location>
</feature>
<evidence type="ECO:0000256" key="2">
    <source>
        <dbReference type="ARBA" id="ARBA00009236"/>
    </source>
</evidence>
<evidence type="ECO:0000256" key="5">
    <source>
        <dbReference type="RuleBase" id="RU004504"/>
    </source>
</evidence>
<dbReference type="PIRSF" id="PIRSF000524">
    <property type="entry name" value="SPT"/>
    <property type="match status" value="1"/>
</dbReference>
<feature type="compositionally biased region" description="Polar residues" evidence="6">
    <location>
        <begin position="408"/>
        <end position="419"/>
    </location>
</feature>
<reference evidence="8 9" key="1">
    <citation type="submission" date="2022-10" db="EMBL/GenBank/DDBJ databases">
        <title>Marinomonas transparenta sp. nov. and Marinomonas sargassi sp. nov., isolated from marine alga (Sargassum natans (L.) Gaillon).</title>
        <authorList>
            <person name="Wang Y."/>
        </authorList>
    </citation>
    <scope>NUCLEOTIDE SEQUENCE [LARGE SCALE GENOMIC DNA]</scope>
    <source>
        <strain evidence="8 9">C2222</strain>
    </source>
</reference>
<dbReference type="InterPro" id="IPR015421">
    <property type="entry name" value="PyrdxlP-dep_Trfase_major"/>
</dbReference>
<name>A0ABT2YQH5_9GAMM</name>
<evidence type="ECO:0000259" key="7">
    <source>
        <dbReference type="Pfam" id="PF00266"/>
    </source>
</evidence>
<keyword evidence="3" id="KW-0663">Pyridoxal phosphate</keyword>
<evidence type="ECO:0000256" key="3">
    <source>
        <dbReference type="ARBA" id="ARBA00022898"/>
    </source>
</evidence>
<dbReference type="Gene3D" id="3.40.640.10">
    <property type="entry name" value="Type I PLP-dependent aspartate aminotransferase-like (Major domain)"/>
    <property type="match status" value="1"/>
</dbReference>
<dbReference type="PANTHER" id="PTHR21152">
    <property type="entry name" value="AMINOTRANSFERASE CLASS V"/>
    <property type="match status" value="1"/>
</dbReference>
<dbReference type="InterPro" id="IPR020578">
    <property type="entry name" value="Aminotrans_V_PyrdxlP_BS"/>
</dbReference>
<keyword evidence="8" id="KW-0808">Transferase</keyword>
<keyword evidence="8" id="KW-0032">Aminotransferase</keyword>
<gene>
    <name evidence="8" type="ORF">OFY17_04505</name>
</gene>
<dbReference type="PANTHER" id="PTHR21152:SF40">
    <property type="entry name" value="ALANINE--GLYOXYLATE AMINOTRANSFERASE"/>
    <property type="match status" value="1"/>
</dbReference>
<dbReference type="PROSITE" id="PS00595">
    <property type="entry name" value="AA_TRANSFER_CLASS_5"/>
    <property type="match status" value="1"/>
</dbReference>
<dbReference type="InterPro" id="IPR015424">
    <property type="entry name" value="PyrdxlP-dep_Trfase"/>
</dbReference>
<dbReference type="EMBL" id="JAOVZB010000002">
    <property type="protein sequence ID" value="MCV2402145.1"/>
    <property type="molecule type" value="Genomic_DNA"/>
</dbReference>
<dbReference type="RefSeq" id="WP_263529529.1">
    <property type="nucleotide sequence ID" value="NZ_JAOVZB010000002.1"/>
</dbReference>
<keyword evidence="9" id="KW-1185">Reference proteome</keyword>